<feature type="compositionally biased region" description="Gly residues" evidence="1">
    <location>
        <begin position="27"/>
        <end position="42"/>
    </location>
</feature>
<dbReference type="EMBL" id="KQ432930">
    <property type="protein sequence ID" value="KOF62620.1"/>
    <property type="molecule type" value="Genomic_DNA"/>
</dbReference>
<sequence>MCEEKPHEGEVPTERTDGEAGECEPGSTGGDGRRNSGGGIHGGGKKKWKSEPAAREPEKEEGRGGNESRGQKEGRQKGGGERKWKSNWKSVREGVTEGGNSVKDAGYPSEGKRFRSAT</sequence>
<proteinExistence type="predicted"/>
<protein>
    <submittedName>
        <fullName evidence="2">Uncharacterized protein</fullName>
    </submittedName>
</protein>
<accession>A0A0L8FG39</accession>
<gene>
    <name evidence="2" type="ORF">OCBIM_22022622mg</name>
</gene>
<feature type="compositionally biased region" description="Basic and acidic residues" evidence="1">
    <location>
        <begin position="1"/>
        <end position="18"/>
    </location>
</feature>
<evidence type="ECO:0000313" key="2">
    <source>
        <dbReference type="EMBL" id="KOF62620.1"/>
    </source>
</evidence>
<feature type="compositionally biased region" description="Basic and acidic residues" evidence="1">
    <location>
        <begin position="49"/>
        <end position="95"/>
    </location>
</feature>
<feature type="non-terminal residue" evidence="2">
    <location>
        <position position="118"/>
    </location>
</feature>
<dbReference type="AlphaFoldDB" id="A0A0L8FG39"/>
<reference evidence="2" key="1">
    <citation type="submission" date="2015-07" db="EMBL/GenBank/DDBJ databases">
        <title>MeaNS - Measles Nucleotide Surveillance Program.</title>
        <authorList>
            <person name="Tran T."/>
            <person name="Druce J."/>
        </authorList>
    </citation>
    <scope>NUCLEOTIDE SEQUENCE</scope>
    <source>
        <strain evidence="2">UCB-OBI-ISO-001</strain>
        <tissue evidence="2">Gonad</tissue>
    </source>
</reference>
<name>A0A0L8FG39_OCTBM</name>
<organism evidence="2">
    <name type="scientific">Octopus bimaculoides</name>
    <name type="common">California two-spotted octopus</name>
    <dbReference type="NCBI Taxonomy" id="37653"/>
    <lineage>
        <taxon>Eukaryota</taxon>
        <taxon>Metazoa</taxon>
        <taxon>Spiralia</taxon>
        <taxon>Lophotrochozoa</taxon>
        <taxon>Mollusca</taxon>
        <taxon>Cephalopoda</taxon>
        <taxon>Coleoidea</taxon>
        <taxon>Octopodiformes</taxon>
        <taxon>Octopoda</taxon>
        <taxon>Incirrata</taxon>
        <taxon>Octopodidae</taxon>
        <taxon>Octopus</taxon>
    </lineage>
</organism>
<feature type="region of interest" description="Disordered" evidence="1">
    <location>
        <begin position="1"/>
        <end position="118"/>
    </location>
</feature>
<evidence type="ECO:0000256" key="1">
    <source>
        <dbReference type="SAM" id="MobiDB-lite"/>
    </source>
</evidence>